<accession>A0AAX3LNJ5</accession>
<sequence>MWRTKEILTAVGTLACAVGIGYVMQSSDTAQQRYGAAEAQRPVADNGALLEVEGITLTSAALDSPIALPTLDDRVIKAAAPQSLPPAPESHGAAIPATCDIIAEADAVAAAMVKLTLDAACLPNERLTVHHNGMIFTEVTDDQGQLSVTVPALAEEAVFILAFGNGDGAVAQTSVPELSDFNRVVLQWKGTAGFELHAREFGADYGEAGHVWSGAPRDMTAAVLGEGGYMTRNGDIEASEPLMAEVYSFPVAKAGQEGDVALSVEAEVSEANCGLEIEAQALELRGDDPVKTQNLTLAVPDCDAVGNFLVLNNLLQDLKVAQN</sequence>
<gene>
    <name evidence="1" type="ORF">PL336_00115</name>
</gene>
<reference evidence="1" key="1">
    <citation type="submission" date="2023-01" db="EMBL/GenBank/DDBJ databases">
        <title>Comparative genomic analysis of cold water coral derived Sulfitobacter faviae: insights into their metabolism and habitat adaptation.</title>
        <authorList>
            <person name="Guo Y."/>
            <person name="Lin S."/>
            <person name="Huang Z."/>
            <person name="Tang K."/>
            <person name="Wang X."/>
        </authorList>
    </citation>
    <scope>NUCLEOTIDE SEQUENCE</scope>
    <source>
        <strain evidence="1">SCSIO W_1865</strain>
    </source>
</reference>
<dbReference type="AlphaFoldDB" id="A0AAX3LNJ5"/>
<protein>
    <recommendedName>
        <fullName evidence="3">Translocase</fullName>
    </recommendedName>
</protein>
<dbReference type="RefSeq" id="WP_271688596.1">
    <property type="nucleotide sequence ID" value="NZ_CP116423.1"/>
</dbReference>
<evidence type="ECO:0000313" key="2">
    <source>
        <dbReference type="Proteomes" id="UP001210770"/>
    </source>
</evidence>
<evidence type="ECO:0000313" key="1">
    <source>
        <dbReference type="EMBL" id="WCE70291.1"/>
    </source>
</evidence>
<proteinExistence type="predicted"/>
<organism evidence="1 2">
    <name type="scientific">Sulfitobacter faviae</name>
    <dbReference type="NCBI Taxonomy" id="1775881"/>
    <lineage>
        <taxon>Bacteria</taxon>
        <taxon>Pseudomonadati</taxon>
        <taxon>Pseudomonadota</taxon>
        <taxon>Alphaproteobacteria</taxon>
        <taxon>Rhodobacterales</taxon>
        <taxon>Roseobacteraceae</taxon>
        <taxon>Sulfitobacter</taxon>
    </lineage>
</organism>
<name>A0AAX3LNJ5_9RHOB</name>
<dbReference type="Proteomes" id="UP001210770">
    <property type="component" value="Chromosome"/>
</dbReference>
<evidence type="ECO:0008006" key="3">
    <source>
        <dbReference type="Google" id="ProtNLM"/>
    </source>
</evidence>
<dbReference type="EMBL" id="CP116423">
    <property type="protein sequence ID" value="WCE70291.1"/>
    <property type="molecule type" value="Genomic_DNA"/>
</dbReference>